<organism evidence="1 2">
    <name type="scientific">Tenggerimyces flavus</name>
    <dbReference type="NCBI Taxonomy" id="1708749"/>
    <lineage>
        <taxon>Bacteria</taxon>
        <taxon>Bacillati</taxon>
        <taxon>Actinomycetota</taxon>
        <taxon>Actinomycetes</taxon>
        <taxon>Propionibacteriales</taxon>
        <taxon>Nocardioidaceae</taxon>
        <taxon>Tenggerimyces</taxon>
    </lineage>
</organism>
<accession>A0ABV7Y832</accession>
<proteinExistence type="predicted"/>
<name>A0ABV7Y832_9ACTN</name>
<protein>
    <submittedName>
        <fullName evidence="1">Peptidase inhibitor family I36 protein</fullName>
    </submittedName>
</protein>
<evidence type="ECO:0000313" key="2">
    <source>
        <dbReference type="Proteomes" id="UP001595699"/>
    </source>
</evidence>
<dbReference type="EMBL" id="JBHRZH010000005">
    <property type="protein sequence ID" value="MFC3760313.1"/>
    <property type="molecule type" value="Genomic_DNA"/>
</dbReference>
<sequence>MGNSPGRLRTLALAGAAGLVLTITGLTGSTALASDSSCPAGSLCVWEGANYTGTKHVDPERSECTYLGYGAQSAKNYSDTLANFWVGEDCIFSGTWNDVLRPGEESPRLDVPTAWSISSYIY</sequence>
<dbReference type="Pfam" id="PF03995">
    <property type="entry name" value="Inhibitor_I36"/>
    <property type="match status" value="1"/>
</dbReference>
<reference evidence="2" key="1">
    <citation type="journal article" date="2019" name="Int. J. Syst. Evol. Microbiol.">
        <title>The Global Catalogue of Microorganisms (GCM) 10K type strain sequencing project: providing services to taxonomists for standard genome sequencing and annotation.</title>
        <authorList>
            <consortium name="The Broad Institute Genomics Platform"/>
            <consortium name="The Broad Institute Genome Sequencing Center for Infectious Disease"/>
            <person name="Wu L."/>
            <person name="Ma J."/>
        </authorList>
    </citation>
    <scope>NUCLEOTIDE SEQUENCE [LARGE SCALE GENOMIC DNA]</scope>
    <source>
        <strain evidence="2">CGMCC 4.7241</strain>
    </source>
</reference>
<comment type="caution">
    <text evidence="1">The sequence shown here is derived from an EMBL/GenBank/DDBJ whole genome shotgun (WGS) entry which is preliminary data.</text>
</comment>
<dbReference type="RefSeq" id="WP_205122631.1">
    <property type="nucleotide sequence ID" value="NZ_JAFBCM010000001.1"/>
</dbReference>
<evidence type="ECO:0000313" key="1">
    <source>
        <dbReference type="EMBL" id="MFC3760313.1"/>
    </source>
</evidence>
<gene>
    <name evidence="1" type="ORF">ACFOUW_05650</name>
</gene>
<dbReference type="Proteomes" id="UP001595699">
    <property type="component" value="Unassembled WGS sequence"/>
</dbReference>
<keyword evidence="2" id="KW-1185">Reference proteome</keyword>